<evidence type="ECO:0000313" key="3">
    <source>
        <dbReference type="Proteomes" id="UP001529510"/>
    </source>
</evidence>
<name>A0ABD0RCN6_CIRMR</name>
<protein>
    <recommendedName>
        <fullName evidence="1">Fibronectin type-III domain-containing protein</fullName>
    </recommendedName>
</protein>
<dbReference type="InterPro" id="IPR036116">
    <property type="entry name" value="FN3_sf"/>
</dbReference>
<comment type="caution">
    <text evidence="2">The sequence shown here is derived from an EMBL/GenBank/DDBJ whole genome shotgun (WGS) entry which is preliminary data.</text>
</comment>
<dbReference type="Proteomes" id="UP001529510">
    <property type="component" value="Unassembled WGS sequence"/>
</dbReference>
<proteinExistence type="predicted"/>
<reference evidence="2 3" key="1">
    <citation type="submission" date="2024-05" db="EMBL/GenBank/DDBJ databases">
        <title>Genome sequencing and assembly of Indian major carp, Cirrhinus mrigala (Hamilton, 1822).</title>
        <authorList>
            <person name="Mohindra V."/>
            <person name="Chowdhury L.M."/>
            <person name="Lal K."/>
            <person name="Jena J.K."/>
        </authorList>
    </citation>
    <scope>NUCLEOTIDE SEQUENCE [LARGE SCALE GENOMIC DNA]</scope>
    <source>
        <strain evidence="2">CM1030</strain>
        <tissue evidence="2">Blood</tissue>
    </source>
</reference>
<evidence type="ECO:0000313" key="2">
    <source>
        <dbReference type="EMBL" id="KAL0195320.1"/>
    </source>
</evidence>
<dbReference type="Gene3D" id="2.60.40.10">
    <property type="entry name" value="Immunoglobulins"/>
    <property type="match status" value="1"/>
</dbReference>
<sequence>PAAVSDITVTNSGPDFLNVSWKAPEGDVDNYMVMLKDQEKIIHTFAASKASTECVFRSLVSGRLYTISIATHSGSYRNQTLVQERT</sequence>
<feature type="non-terminal residue" evidence="2">
    <location>
        <position position="1"/>
    </location>
</feature>
<dbReference type="CDD" id="cd00063">
    <property type="entry name" value="FN3"/>
    <property type="match status" value="1"/>
</dbReference>
<dbReference type="AlphaFoldDB" id="A0ABD0RCN6"/>
<accession>A0ABD0RCN6</accession>
<keyword evidence="3" id="KW-1185">Reference proteome</keyword>
<dbReference type="PROSITE" id="PS50853">
    <property type="entry name" value="FN3"/>
    <property type="match status" value="1"/>
</dbReference>
<gene>
    <name evidence="2" type="ORF">M9458_008892</name>
</gene>
<dbReference type="FunFam" id="2.60.40.10:FF:000369">
    <property type="entry name" value="Protein tyrosine phosphatase, receptor type B"/>
    <property type="match status" value="1"/>
</dbReference>
<feature type="non-terminal residue" evidence="2">
    <location>
        <position position="86"/>
    </location>
</feature>
<dbReference type="EMBL" id="JAMKFB020000004">
    <property type="protein sequence ID" value="KAL0195320.1"/>
    <property type="molecule type" value="Genomic_DNA"/>
</dbReference>
<evidence type="ECO:0000259" key="1">
    <source>
        <dbReference type="PROSITE" id="PS50853"/>
    </source>
</evidence>
<dbReference type="InterPro" id="IPR013783">
    <property type="entry name" value="Ig-like_fold"/>
</dbReference>
<dbReference type="Pfam" id="PF00041">
    <property type="entry name" value="fn3"/>
    <property type="match status" value="1"/>
</dbReference>
<organism evidence="2 3">
    <name type="scientific">Cirrhinus mrigala</name>
    <name type="common">Mrigala</name>
    <dbReference type="NCBI Taxonomy" id="683832"/>
    <lineage>
        <taxon>Eukaryota</taxon>
        <taxon>Metazoa</taxon>
        <taxon>Chordata</taxon>
        <taxon>Craniata</taxon>
        <taxon>Vertebrata</taxon>
        <taxon>Euteleostomi</taxon>
        <taxon>Actinopterygii</taxon>
        <taxon>Neopterygii</taxon>
        <taxon>Teleostei</taxon>
        <taxon>Ostariophysi</taxon>
        <taxon>Cypriniformes</taxon>
        <taxon>Cyprinidae</taxon>
        <taxon>Labeoninae</taxon>
        <taxon>Labeonini</taxon>
        <taxon>Cirrhinus</taxon>
    </lineage>
</organism>
<dbReference type="InterPro" id="IPR003961">
    <property type="entry name" value="FN3_dom"/>
</dbReference>
<dbReference type="SUPFAM" id="SSF49265">
    <property type="entry name" value="Fibronectin type III"/>
    <property type="match status" value="1"/>
</dbReference>
<dbReference type="SMART" id="SM00060">
    <property type="entry name" value="FN3"/>
    <property type="match status" value="1"/>
</dbReference>
<feature type="domain" description="Fibronectin type-III" evidence="1">
    <location>
        <begin position="3"/>
        <end position="86"/>
    </location>
</feature>